<evidence type="ECO:0000313" key="1">
    <source>
        <dbReference type="EMBL" id="GAA2068318.1"/>
    </source>
</evidence>
<organism evidence="1 2">
    <name type="scientific">Streptomyces albiaxialis</name>
    <dbReference type="NCBI Taxonomy" id="329523"/>
    <lineage>
        <taxon>Bacteria</taxon>
        <taxon>Bacillati</taxon>
        <taxon>Actinomycetota</taxon>
        <taxon>Actinomycetes</taxon>
        <taxon>Kitasatosporales</taxon>
        <taxon>Streptomycetaceae</taxon>
        <taxon>Streptomyces</taxon>
    </lineage>
</organism>
<dbReference type="Proteomes" id="UP001500016">
    <property type="component" value="Unassembled WGS sequence"/>
</dbReference>
<keyword evidence="2" id="KW-1185">Reference proteome</keyword>
<reference evidence="1 2" key="1">
    <citation type="journal article" date="2019" name="Int. J. Syst. Evol. Microbiol.">
        <title>The Global Catalogue of Microorganisms (GCM) 10K type strain sequencing project: providing services to taxonomists for standard genome sequencing and annotation.</title>
        <authorList>
            <consortium name="The Broad Institute Genomics Platform"/>
            <consortium name="The Broad Institute Genome Sequencing Center for Infectious Disease"/>
            <person name="Wu L."/>
            <person name="Ma J."/>
        </authorList>
    </citation>
    <scope>NUCLEOTIDE SEQUENCE [LARGE SCALE GENOMIC DNA]</scope>
    <source>
        <strain evidence="1 2">JCM 15478</strain>
    </source>
</reference>
<name>A0ABN2VPU0_9ACTN</name>
<proteinExistence type="predicted"/>
<gene>
    <name evidence="1" type="ORF">GCM10009801_16450</name>
</gene>
<comment type="caution">
    <text evidence="1">The sequence shown here is derived from an EMBL/GenBank/DDBJ whole genome shotgun (WGS) entry which is preliminary data.</text>
</comment>
<dbReference type="EMBL" id="BAAAPE010000005">
    <property type="protein sequence ID" value="GAA2068318.1"/>
    <property type="molecule type" value="Genomic_DNA"/>
</dbReference>
<sequence length="112" mass="12774">MRVLLGVWCLGYRIRRTPERLTLSGMMTHHITFRARPAPRPLLQAAAYLRMLTTSSSVPLLIDSGTGTRTRVTDFAEECKLRPPQPPRPRHLRGARAMKTMWPLKTAPYYAS</sequence>
<protein>
    <submittedName>
        <fullName evidence="1">Uncharacterized protein</fullName>
    </submittedName>
</protein>
<accession>A0ABN2VPU0</accession>
<evidence type="ECO:0000313" key="2">
    <source>
        <dbReference type="Proteomes" id="UP001500016"/>
    </source>
</evidence>